<protein>
    <recommendedName>
        <fullName evidence="19">Alpha-N-acetylneuraminide alpha-2,8-sialyltransferase</fullName>
        <ecNumber evidence="18">2.4.3.8</ecNumber>
    </recommendedName>
    <alternativeName>
        <fullName evidence="21">Alpha-2,8-sialyltransferase 8A</fullName>
    </alternativeName>
    <alternativeName>
        <fullName evidence="20">Ganglioside GD3 synthase</fullName>
    </alternativeName>
    <alternativeName>
        <fullName evidence="22">Sialyltransferase 8A</fullName>
    </alternativeName>
    <alternativeName>
        <fullName evidence="23">Sialyltransferase St8Sia I</fullName>
    </alternativeName>
</protein>
<comment type="subcellular location">
    <subcellularLocation>
        <location evidence="1">Golgi apparatus membrane</location>
        <topology evidence="1">Single-pass type II membrane protein</topology>
    </subcellularLocation>
</comment>
<comment type="pathway">
    <text evidence="4">Sphingolipid metabolism.</text>
</comment>
<dbReference type="AlphaFoldDB" id="A0A6P8F6H7"/>
<evidence type="ECO:0000256" key="6">
    <source>
        <dbReference type="ARBA" id="ARBA00022676"/>
    </source>
</evidence>
<comment type="pathway">
    <text evidence="3">Protein modification; protein glycosylation.</text>
</comment>
<organism evidence="32 33">
    <name type="scientific">Clupea harengus</name>
    <name type="common">Atlantic herring</name>
    <dbReference type="NCBI Taxonomy" id="7950"/>
    <lineage>
        <taxon>Eukaryota</taxon>
        <taxon>Metazoa</taxon>
        <taxon>Chordata</taxon>
        <taxon>Craniata</taxon>
        <taxon>Vertebrata</taxon>
        <taxon>Euteleostomi</taxon>
        <taxon>Actinopterygii</taxon>
        <taxon>Neopterygii</taxon>
        <taxon>Teleostei</taxon>
        <taxon>Clupei</taxon>
        <taxon>Clupeiformes</taxon>
        <taxon>Clupeoidei</taxon>
        <taxon>Clupeidae</taxon>
        <taxon>Clupea</taxon>
    </lineage>
</organism>
<evidence type="ECO:0000256" key="30">
    <source>
        <dbReference type="ARBA" id="ARBA00044471"/>
    </source>
</evidence>
<dbReference type="InterPro" id="IPR001675">
    <property type="entry name" value="Glyco_trans_29"/>
</dbReference>
<dbReference type="RefSeq" id="XP_031420624.1">
    <property type="nucleotide sequence ID" value="XM_031564764.2"/>
</dbReference>
<dbReference type="GO" id="GO:0000139">
    <property type="term" value="C:Golgi membrane"/>
    <property type="evidence" value="ECO:0007669"/>
    <property type="project" value="UniProtKB-SubCell"/>
</dbReference>
<dbReference type="KEGG" id="char:105892371"/>
<keyword evidence="11" id="KW-1133">Transmembrane helix</keyword>
<evidence type="ECO:0000256" key="2">
    <source>
        <dbReference type="ARBA" id="ARBA00004760"/>
    </source>
</evidence>
<evidence type="ECO:0000256" key="20">
    <source>
        <dbReference type="ARBA" id="ARBA00041950"/>
    </source>
</evidence>
<comment type="pathway">
    <text evidence="2">Lipid metabolism; sphingolipid metabolism.</text>
</comment>
<dbReference type="InterPro" id="IPR038578">
    <property type="entry name" value="GT29-like_sf"/>
</dbReference>
<comment type="catalytic activity">
    <reaction evidence="30">
        <text>a ganglioside GD3 + CMP-N-acetyl-beta-neuraminate = a ganglioside GT3 + CMP + H(+)</text>
        <dbReference type="Rhea" id="RHEA:77295"/>
        <dbReference type="ChEBI" id="CHEBI:15378"/>
        <dbReference type="ChEBI" id="CHEBI:57812"/>
        <dbReference type="ChEBI" id="CHEBI:60377"/>
        <dbReference type="ChEBI" id="CHEBI:79214"/>
        <dbReference type="ChEBI" id="CHEBI:79216"/>
    </reaction>
    <physiologicalReaction direction="left-to-right" evidence="30">
        <dbReference type="Rhea" id="RHEA:77296"/>
    </physiologicalReaction>
</comment>
<dbReference type="PIRSF" id="PIRSF005557">
    <property type="entry name" value="Sialyl_trans"/>
    <property type="match status" value="1"/>
</dbReference>
<accession>A0A6P8F6H7</accession>
<evidence type="ECO:0000256" key="12">
    <source>
        <dbReference type="ARBA" id="ARBA00023034"/>
    </source>
</evidence>
<evidence type="ECO:0000256" key="28">
    <source>
        <dbReference type="ARBA" id="ARBA00043833"/>
    </source>
</evidence>
<evidence type="ECO:0000256" key="24">
    <source>
        <dbReference type="ARBA" id="ARBA00043723"/>
    </source>
</evidence>
<dbReference type="InterPro" id="IPR050943">
    <property type="entry name" value="Glycosyltr_29_Sialyltrsf"/>
</dbReference>
<evidence type="ECO:0000256" key="7">
    <source>
        <dbReference type="ARBA" id="ARBA00022679"/>
    </source>
</evidence>
<evidence type="ECO:0000256" key="19">
    <source>
        <dbReference type="ARBA" id="ARBA00041024"/>
    </source>
</evidence>
<evidence type="ECO:0000256" key="9">
    <source>
        <dbReference type="ARBA" id="ARBA00022919"/>
    </source>
</evidence>
<keyword evidence="14" id="KW-0472">Membrane</keyword>
<evidence type="ECO:0000313" key="33">
    <source>
        <dbReference type="RefSeq" id="XP_031420624.1"/>
    </source>
</evidence>
<keyword evidence="8" id="KW-0812">Transmembrane</keyword>
<keyword evidence="9" id="KW-0746">Sphingolipid metabolism</keyword>
<dbReference type="Pfam" id="PF00777">
    <property type="entry name" value="Glyco_transf_29"/>
    <property type="match status" value="1"/>
</dbReference>
<comment type="catalytic activity">
    <reaction evidence="17">
        <text>an N-acetyl-alpha-neuraminyl-(2-&gt;3)-beta-D-galactosyl derivative + CMP-N-acetyl-beta-neuraminate = an N-acetyl-alpha-neuraminyl-(2-&gt;8)-N-acetyl-alpha-neuraminyl-(2-&gt;3)-beta-D-galactosyl derivative + CMP + H(+)</text>
        <dbReference type="Rhea" id="RHEA:19313"/>
        <dbReference type="ChEBI" id="CHEBI:15378"/>
        <dbReference type="ChEBI" id="CHEBI:57812"/>
        <dbReference type="ChEBI" id="CHEBI:60377"/>
        <dbReference type="ChEBI" id="CHEBI:140308"/>
        <dbReference type="ChEBI" id="CHEBI:140309"/>
        <dbReference type="EC" id="2.4.3.8"/>
    </reaction>
</comment>
<comment type="catalytic activity">
    <reaction evidence="28">
        <text>a ganglioside GD3 (d18:1(4E)) + CMP-N-acetyl-beta-neuraminate = a ganglioside GT3 (d18:1(4E)) + CMP + H(+)</text>
        <dbReference type="Rhea" id="RHEA:41764"/>
        <dbReference type="ChEBI" id="CHEBI:15378"/>
        <dbReference type="ChEBI" id="CHEBI:57812"/>
        <dbReference type="ChEBI" id="CHEBI:60377"/>
        <dbReference type="ChEBI" id="CHEBI:78436"/>
        <dbReference type="ChEBI" id="CHEBI:78438"/>
    </reaction>
    <physiologicalReaction direction="left-to-right" evidence="28">
        <dbReference type="Rhea" id="RHEA:41765"/>
    </physiologicalReaction>
</comment>
<proteinExistence type="inferred from homology"/>
<dbReference type="GO" id="GO:0003828">
    <property type="term" value="F:alpha-N-acetylneuraminate alpha-2,8-sialyltransferase activity"/>
    <property type="evidence" value="ECO:0007669"/>
    <property type="project" value="UniProtKB-EC"/>
</dbReference>
<comment type="catalytic activity">
    <reaction evidence="25">
        <text>a ganglioside GD1a (d18:1(4E)) + CMP-N-acetyl-beta-neuraminate = a ganglioside GT1a (d18:1(4E)) + CMP + H(+)</text>
        <dbReference type="Rhea" id="RHEA:41768"/>
        <dbReference type="ChEBI" id="CHEBI:15378"/>
        <dbReference type="ChEBI" id="CHEBI:57812"/>
        <dbReference type="ChEBI" id="CHEBI:60377"/>
        <dbReference type="ChEBI" id="CHEBI:78445"/>
        <dbReference type="ChEBI" id="CHEBI:78447"/>
    </reaction>
    <physiologicalReaction direction="left-to-right" evidence="25">
        <dbReference type="Rhea" id="RHEA:41769"/>
    </physiologicalReaction>
</comment>
<dbReference type="GO" id="GO:0009311">
    <property type="term" value="P:oligosaccharide metabolic process"/>
    <property type="evidence" value="ECO:0007669"/>
    <property type="project" value="TreeGrafter"/>
</dbReference>
<evidence type="ECO:0000256" key="25">
    <source>
        <dbReference type="ARBA" id="ARBA00043743"/>
    </source>
</evidence>
<evidence type="ECO:0000256" key="27">
    <source>
        <dbReference type="ARBA" id="ARBA00043813"/>
    </source>
</evidence>
<evidence type="ECO:0000256" key="22">
    <source>
        <dbReference type="ARBA" id="ARBA00042694"/>
    </source>
</evidence>
<keyword evidence="12" id="KW-0333">Golgi apparatus</keyword>
<dbReference type="InterPro" id="IPR012163">
    <property type="entry name" value="Sialyl_trans"/>
</dbReference>
<evidence type="ECO:0000256" key="5">
    <source>
        <dbReference type="ARBA" id="ARBA00006003"/>
    </source>
</evidence>
<evidence type="ECO:0000256" key="10">
    <source>
        <dbReference type="ARBA" id="ARBA00022968"/>
    </source>
</evidence>
<keyword evidence="13" id="KW-0443">Lipid metabolism</keyword>
<dbReference type="GO" id="GO:0006491">
    <property type="term" value="P:N-glycan processing"/>
    <property type="evidence" value="ECO:0007669"/>
    <property type="project" value="TreeGrafter"/>
</dbReference>
<evidence type="ECO:0000256" key="4">
    <source>
        <dbReference type="ARBA" id="ARBA00004991"/>
    </source>
</evidence>
<keyword evidence="6" id="KW-0328">Glycosyltransferase</keyword>
<evidence type="ECO:0000256" key="11">
    <source>
        <dbReference type="ARBA" id="ARBA00022989"/>
    </source>
</evidence>
<evidence type="ECO:0000256" key="21">
    <source>
        <dbReference type="ARBA" id="ARBA00041984"/>
    </source>
</evidence>
<evidence type="ECO:0000256" key="18">
    <source>
        <dbReference type="ARBA" id="ARBA00039110"/>
    </source>
</evidence>
<evidence type="ECO:0000256" key="1">
    <source>
        <dbReference type="ARBA" id="ARBA00004323"/>
    </source>
</evidence>
<dbReference type="OrthoDB" id="10264956at2759"/>
<keyword evidence="10" id="KW-0735">Signal-anchor</keyword>
<keyword evidence="15" id="KW-1015">Disulfide bond</keyword>
<name>A0A6P8F6H7_CLUHA</name>
<comment type="catalytic activity">
    <reaction evidence="27">
        <text>a ganglioside GM3 (d18:1(4E)) + CMP-N-acetyl-beta-neuraminate = a ganglioside GD3 (d18:1(4E)) + CMP + H(+)</text>
        <dbReference type="Rhea" id="RHEA:41760"/>
        <dbReference type="ChEBI" id="CHEBI:15378"/>
        <dbReference type="ChEBI" id="CHEBI:57812"/>
        <dbReference type="ChEBI" id="CHEBI:60065"/>
        <dbReference type="ChEBI" id="CHEBI:60377"/>
        <dbReference type="ChEBI" id="CHEBI:78436"/>
    </reaction>
    <physiologicalReaction direction="left-to-right" evidence="27">
        <dbReference type="Rhea" id="RHEA:41761"/>
    </physiologicalReaction>
</comment>
<sequence length="337" mass="37886">MAPFSCSRKGLWLAIVLAVLTLCWFWIQERRVDSSRRKSFVLMSKIISLLQLQPQWRRNVTNSEALRRNLKECCDAERLFAVTQHNAPLGSVLQFDLDSSTSHTVDAHTYSLFVKEPPLPRRLSSCAVVGNGGILKNSGCGQEIDRAQFIIRCNLPPLTTDSGKRTHIVTANPSIIDKRFKDLKGSKLLECLSVYDRSFIYMPAFSSSIGIKPSFWAAQTVADASANQTVLFAHPEFLRRVSAFWAARDVSAQRLSTGLFMVTLALSLCDQVDVYGFWPFSHGPDNKTLSHHYYDNEPPNSYHAMPQEFKQLTQLHDSGVIRLQLGNCGGVEHELSH</sequence>
<comment type="catalytic activity">
    <reaction evidence="24">
        <text>a ganglioside GM1b (d18:1(4E)) + CMP-N-acetyl-beta-neuraminate = a ganglioside GD1c (d18:1(4E)) + CMP + H(+)</text>
        <dbReference type="Rhea" id="RHEA:47576"/>
        <dbReference type="ChEBI" id="CHEBI:15378"/>
        <dbReference type="ChEBI" id="CHEBI:57812"/>
        <dbReference type="ChEBI" id="CHEBI:60377"/>
        <dbReference type="ChEBI" id="CHEBI:78568"/>
        <dbReference type="ChEBI" id="CHEBI:87787"/>
    </reaction>
    <physiologicalReaction direction="left-to-right" evidence="24">
        <dbReference type="Rhea" id="RHEA:47577"/>
    </physiologicalReaction>
</comment>
<dbReference type="Proteomes" id="UP000515152">
    <property type="component" value="Chromosome 3"/>
</dbReference>
<evidence type="ECO:0000256" key="29">
    <source>
        <dbReference type="ARBA" id="ARBA00044457"/>
    </source>
</evidence>
<dbReference type="PANTHER" id="PTHR11987:SF3">
    <property type="entry name" value="ALPHA-N-ACETYLNEURAMINIDE ALPHA-2,8-SIALYLTRANSFERASE"/>
    <property type="match status" value="1"/>
</dbReference>
<evidence type="ECO:0000256" key="14">
    <source>
        <dbReference type="ARBA" id="ARBA00023136"/>
    </source>
</evidence>
<dbReference type="PANTHER" id="PTHR11987">
    <property type="entry name" value="ALPHA-2,8-SIALYLTRANSFERASE"/>
    <property type="match status" value="1"/>
</dbReference>
<keyword evidence="16" id="KW-0325">Glycoprotein</keyword>
<comment type="catalytic activity">
    <reaction evidence="26">
        <text>a ganglioside GT1b (d18:1(4E)) + CMP-N-acetyl-beta-neuraminate = a ganglioside GQ1b (d18:1(4E)) + CMP + H(+)</text>
        <dbReference type="Rhea" id="RHEA:41772"/>
        <dbReference type="ChEBI" id="CHEBI:15378"/>
        <dbReference type="ChEBI" id="CHEBI:57812"/>
        <dbReference type="ChEBI" id="CHEBI:60377"/>
        <dbReference type="ChEBI" id="CHEBI:78452"/>
        <dbReference type="ChEBI" id="CHEBI:78455"/>
    </reaction>
    <physiologicalReaction direction="left-to-right" evidence="26">
        <dbReference type="Rhea" id="RHEA:41773"/>
    </physiologicalReaction>
</comment>
<evidence type="ECO:0000256" key="16">
    <source>
        <dbReference type="ARBA" id="ARBA00023180"/>
    </source>
</evidence>
<comment type="similarity">
    <text evidence="5">Belongs to the glycosyltransferase 29 family.</text>
</comment>
<evidence type="ECO:0000256" key="31">
    <source>
        <dbReference type="PIRSR" id="PIRSR005557-2"/>
    </source>
</evidence>
<gene>
    <name evidence="33" type="primary">LOC105892371</name>
</gene>
<keyword evidence="32" id="KW-1185">Reference proteome</keyword>
<evidence type="ECO:0000256" key="23">
    <source>
        <dbReference type="ARBA" id="ARBA00042820"/>
    </source>
</evidence>
<feature type="disulfide bond" evidence="31">
    <location>
        <begin position="126"/>
        <end position="269"/>
    </location>
</feature>
<evidence type="ECO:0000256" key="8">
    <source>
        <dbReference type="ARBA" id="ARBA00022692"/>
    </source>
</evidence>
<comment type="catalytic activity">
    <reaction evidence="29">
        <text>[alpha-N-acetylneuraminyl-(2-&gt;8)](n)-alpha-N-acetylneuraminyl-(2-&gt;8)-alpha-N-acetylneuraminyl-(2-&gt;3)-beta-D-galactosyl-(1-&gt;4)-beta-D-glucosyl-(1&lt;-&gt;1)-ceramide + CMP-N-acetyl-beta-neuraminate = [alpha-N-acetylneuraminyl-(2-&gt;8)](n+1)-alpha-N-acetylneuraminyl-(2-&gt;8)-alpha-N-acetylneuraminyl-(2-&gt;3)-beta-D-galactosyl-(1-&gt;4)-beta-D-glucosyl-(1&lt;-&gt;1)-ceramide + CMP + H(+)</text>
        <dbReference type="Rhea" id="RHEA:77371"/>
        <dbReference type="Rhea" id="RHEA-COMP:18881"/>
        <dbReference type="Rhea" id="RHEA-COMP:18935"/>
        <dbReference type="ChEBI" id="CHEBI:15378"/>
        <dbReference type="ChEBI" id="CHEBI:57812"/>
        <dbReference type="ChEBI" id="CHEBI:60377"/>
        <dbReference type="ChEBI" id="CHEBI:197322"/>
    </reaction>
    <physiologicalReaction direction="left-to-right" evidence="29">
        <dbReference type="Rhea" id="RHEA:77372"/>
    </physiologicalReaction>
</comment>
<evidence type="ECO:0000256" key="26">
    <source>
        <dbReference type="ARBA" id="ARBA00043792"/>
    </source>
</evidence>
<dbReference type="Gene3D" id="3.90.1480.20">
    <property type="entry name" value="Glycosyl transferase family 29"/>
    <property type="match status" value="1"/>
</dbReference>
<evidence type="ECO:0000256" key="13">
    <source>
        <dbReference type="ARBA" id="ARBA00023098"/>
    </source>
</evidence>
<evidence type="ECO:0000313" key="32">
    <source>
        <dbReference type="Proteomes" id="UP000515152"/>
    </source>
</evidence>
<dbReference type="EC" id="2.4.3.8" evidence="18"/>
<evidence type="ECO:0000256" key="15">
    <source>
        <dbReference type="ARBA" id="ARBA00023157"/>
    </source>
</evidence>
<dbReference type="GeneID" id="105892371"/>
<keyword evidence="7" id="KW-0808">Transferase</keyword>
<dbReference type="GO" id="GO:0006665">
    <property type="term" value="P:sphingolipid metabolic process"/>
    <property type="evidence" value="ECO:0007669"/>
    <property type="project" value="UniProtKB-KW"/>
</dbReference>
<reference evidence="33" key="1">
    <citation type="submission" date="2025-08" db="UniProtKB">
        <authorList>
            <consortium name="RefSeq"/>
        </authorList>
    </citation>
    <scope>IDENTIFICATION</scope>
</reference>
<evidence type="ECO:0000256" key="17">
    <source>
        <dbReference type="ARBA" id="ARBA00036589"/>
    </source>
</evidence>
<evidence type="ECO:0000256" key="3">
    <source>
        <dbReference type="ARBA" id="ARBA00004922"/>
    </source>
</evidence>